<keyword evidence="1" id="KW-1133">Transmembrane helix</keyword>
<evidence type="ECO:0000313" key="2">
    <source>
        <dbReference type="EMBL" id="TMP88533.1"/>
    </source>
</evidence>
<evidence type="ECO:0000313" key="3">
    <source>
        <dbReference type="Proteomes" id="UP000305874"/>
    </source>
</evidence>
<accession>A0A5S3Z8L1</accession>
<organism evidence="2 3">
    <name type="scientific">Pseudoalteromonas ruthenica</name>
    <dbReference type="NCBI Taxonomy" id="151081"/>
    <lineage>
        <taxon>Bacteria</taxon>
        <taxon>Pseudomonadati</taxon>
        <taxon>Pseudomonadota</taxon>
        <taxon>Gammaproteobacteria</taxon>
        <taxon>Alteromonadales</taxon>
        <taxon>Pseudoalteromonadaceae</taxon>
        <taxon>Pseudoalteromonas</taxon>
    </lineage>
</organism>
<reference evidence="2 3" key="1">
    <citation type="submission" date="2017-12" db="EMBL/GenBank/DDBJ databases">
        <authorList>
            <person name="Paulsen S."/>
            <person name="Gram L.K."/>
        </authorList>
    </citation>
    <scope>NUCLEOTIDE SEQUENCE [LARGE SCALE GENOMIC DNA]</scope>
    <source>
        <strain evidence="2 3">S2897</strain>
    </source>
</reference>
<proteinExistence type="predicted"/>
<name>A0A5S3Z8L1_9GAMM</name>
<dbReference type="Proteomes" id="UP000305874">
    <property type="component" value="Unassembled WGS sequence"/>
</dbReference>
<dbReference type="EMBL" id="PNCG01000002">
    <property type="protein sequence ID" value="TMP88533.1"/>
    <property type="molecule type" value="Genomic_DNA"/>
</dbReference>
<feature type="transmembrane region" description="Helical" evidence="1">
    <location>
        <begin position="81"/>
        <end position="103"/>
    </location>
</feature>
<gene>
    <name evidence="2" type="ORF">CWC05_03630</name>
</gene>
<reference evidence="3" key="2">
    <citation type="submission" date="2019-06" db="EMBL/GenBank/DDBJ databases">
        <title>Co-occurence of chitin degradation, pigmentation and bioactivity in marine Pseudoalteromonas.</title>
        <authorList>
            <person name="Sonnenschein E.C."/>
            <person name="Bech P.K."/>
        </authorList>
    </citation>
    <scope>NUCLEOTIDE SEQUENCE [LARGE SCALE GENOMIC DNA]</scope>
    <source>
        <strain evidence="3">S2897</strain>
    </source>
</reference>
<protein>
    <submittedName>
        <fullName evidence="2">Uncharacterized protein</fullName>
    </submittedName>
</protein>
<comment type="caution">
    <text evidence="2">The sequence shown here is derived from an EMBL/GenBank/DDBJ whole genome shotgun (WGS) entry which is preliminary data.</text>
</comment>
<dbReference type="RefSeq" id="WP_138547403.1">
    <property type="nucleotide sequence ID" value="NZ_DJHQ01000006.1"/>
</dbReference>
<dbReference type="AlphaFoldDB" id="A0A5S3Z8L1"/>
<evidence type="ECO:0000256" key="1">
    <source>
        <dbReference type="SAM" id="Phobius"/>
    </source>
</evidence>
<keyword evidence="1" id="KW-0812">Transmembrane</keyword>
<feature type="transmembrane region" description="Helical" evidence="1">
    <location>
        <begin position="6"/>
        <end position="35"/>
    </location>
</feature>
<sequence>MGTEFAILIVSSLIVGFVGGVALLYGTFFGSLYLFEKADEDATMVLAIVIMVLLLCGAYGFSFKNFFVAMQGSYKGIEGVIYSVGFVVSHVALIVSAIAGMGFSRNWIKKGLLS</sequence>
<feature type="transmembrane region" description="Helical" evidence="1">
    <location>
        <begin position="42"/>
        <end position="61"/>
    </location>
</feature>
<keyword evidence="1" id="KW-0472">Membrane</keyword>